<feature type="compositionally biased region" description="Low complexity" evidence="6">
    <location>
        <begin position="886"/>
        <end position="895"/>
    </location>
</feature>
<dbReference type="InterPro" id="IPR027417">
    <property type="entry name" value="P-loop_NTPase"/>
</dbReference>
<keyword evidence="5" id="KW-0175">Coiled coil</keyword>
<dbReference type="SUPFAM" id="SSF52540">
    <property type="entry name" value="P-loop containing nucleoside triphosphate hydrolases"/>
    <property type="match status" value="1"/>
</dbReference>
<evidence type="ECO:0000256" key="4">
    <source>
        <dbReference type="PROSITE-ProRule" id="PRU00283"/>
    </source>
</evidence>
<proteinExistence type="inferred from homology"/>
<feature type="region of interest" description="Disordered" evidence="6">
    <location>
        <begin position="850"/>
        <end position="900"/>
    </location>
</feature>
<organism evidence="8">
    <name type="scientific">Salvia splendens</name>
    <name type="common">Scarlet sage</name>
    <dbReference type="NCBI Taxonomy" id="180675"/>
    <lineage>
        <taxon>Eukaryota</taxon>
        <taxon>Viridiplantae</taxon>
        <taxon>Streptophyta</taxon>
        <taxon>Embryophyta</taxon>
        <taxon>Tracheophyta</taxon>
        <taxon>Spermatophyta</taxon>
        <taxon>Magnoliopsida</taxon>
        <taxon>eudicotyledons</taxon>
        <taxon>Gunneridae</taxon>
        <taxon>Pentapetalae</taxon>
        <taxon>asterids</taxon>
        <taxon>lamiids</taxon>
        <taxon>Lamiales</taxon>
        <taxon>Lamiaceae</taxon>
        <taxon>Nepetoideae</taxon>
        <taxon>Mentheae</taxon>
        <taxon>Salviinae</taxon>
        <taxon>Salvia</taxon>
        <taxon>Salvia subgen. Calosphace</taxon>
        <taxon>core Calosphace</taxon>
    </lineage>
</organism>
<dbReference type="GO" id="GO:0003777">
    <property type="term" value="F:microtubule motor activity"/>
    <property type="evidence" value="ECO:0007669"/>
    <property type="project" value="InterPro"/>
</dbReference>
<feature type="compositionally biased region" description="Basic and acidic residues" evidence="6">
    <location>
        <begin position="1008"/>
        <end position="1018"/>
    </location>
</feature>
<evidence type="ECO:0000313" key="8">
    <source>
        <dbReference type="EMBL" id="KAG6384947.1"/>
    </source>
</evidence>
<sequence length="1215" mass="135930">MSSGLTCGPLRYSMGLPARGLRSHKKQFMFMPSFGSSANILFLKRNGLAASTWRYKQRVASVKCAMDATFGDSSNESTVIFPRINVKDPYKRLGISKEASEDEIQSARNFLMQTYGGDKASANAIEAAHDKIIMQKFYERKNPKINVKKKVREVTQHKYVQAVTSRFRTPSTKVVVKTSIAFLVLGVLTVLFPTEEGPTLQVAISLILTMYFIHDRLKTKLRAFLYGNFLDGLCDATNTQRANKLGSDDVIDKLHYPLGFIYLSSMITSFMHNQSFPDSWSSRGREKMESGGELIKGNEERILVCVRLRPLNDKEISNNDVSDWECVSSDTLVYKNVSHIASATSTYPTSYTFDRLFGNDSSTKTVYEQGAKDAAMSVVHGVNSTILAYGERSSGKTFTMTGITECAVADIYNYIQKHPEREFVVKFTAMEIYNECVRDLLSTDNAPLKLVDDPERGTVVENLTEEILRGRDHLTELMFICQALKQNGDASPNKLSLRSHQIIRLTIESSPRSNLEWDGSSTLAATLNFVDLFGTQRASQSSSTGTRSKKGRHIDQSLQTLGAVISSLSKGGEETVPYKNSKLTRILQTSLGGNARTAIICTMSPARSHIEQSRNTLHFASCAKEVLTNARVNVIVSDKALVKHLQKELARLEDEIRGSPSRVSPQNFSTLLREKDAQIEKLEKEVRDLILQRDIFESQVKDLSKMVGGTGSSITQSGVGNYPHLRVQRSPDAYHQEKISCKLSYSDAEASDIFSRSNSECRPAKVAYVNYGNSNASPNTLPSASRYTESELFYGWHEIDNQTSSDLEDLCREVNCPDKEYCGRAENNSKFSYFQVDTRFPVGKVQVPPRIRISKEGGERDSEGVIKGEEPTSATSAKESDDHSSTETPESTVSSLRKNSLSHDQARIGFINRSMQLVRSLSCNSSHISGSPSPWFKITDYTPEKECQSCKRKMCELNSGSSSERCQSRPKGSSGMESATPARGTSRGGECAPDTKEKGNDLPTTEGENTKKTEKGKDVKDPFKLEDKFRGLTSWPVEFKRIQREIIELWNACNVALVHRTYFFMLFQGDPTDAIYLEVEIRRMKLLKDKFIQGEKVVVDGQRLSLSSSAKALRRERRMLSDQMMKRMTEKERENLFTEWGIALDTKMRRLQLANLAWSKPRDINHVNKSANLVAKLVGFLDPGQTPSKEVFGMNLTPKYSTGICTYKPSLGSLL</sequence>
<accession>A0A8X8YZ77</accession>
<protein>
    <recommendedName>
        <fullName evidence="7">Kinesin motor domain-containing protein</fullName>
    </recommendedName>
</protein>
<evidence type="ECO:0000256" key="2">
    <source>
        <dbReference type="ARBA" id="ARBA00022701"/>
    </source>
</evidence>
<evidence type="ECO:0000259" key="7">
    <source>
        <dbReference type="PROSITE" id="PS50067"/>
    </source>
</evidence>
<dbReference type="PANTHER" id="PTHR47968">
    <property type="entry name" value="CENTROMERE PROTEIN E"/>
    <property type="match status" value="1"/>
</dbReference>
<dbReference type="EMBL" id="PNBA02000022">
    <property type="protein sequence ID" value="KAG6384947.1"/>
    <property type="molecule type" value="Genomic_DNA"/>
</dbReference>
<evidence type="ECO:0000256" key="6">
    <source>
        <dbReference type="SAM" id="MobiDB-lite"/>
    </source>
</evidence>
<keyword evidence="9" id="KW-1185">Reference proteome</keyword>
<feature type="coiled-coil region" evidence="5">
    <location>
        <begin position="635"/>
        <end position="699"/>
    </location>
</feature>
<comment type="caution">
    <text evidence="8">The sequence shown here is derived from an EMBL/GenBank/DDBJ whole genome shotgun (WGS) entry which is preliminary data.</text>
</comment>
<keyword evidence="4" id="KW-0067">ATP-binding</keyword>
<dbReference type="InterPro" id="IPR001752">
    <property type="entry name" value="Kinesin_motor_dom"/>
</dbReference>
<dbReference type="PROSITE" id="PS50067">
    <property type="entry name" value="KINESIN_MOTOR_2"/>
    <property type="match status" value="1"/>
</dbReference>
<dbReference type="InterPro" id="IPR021788">
    <property type="entry name" value="CPP1-like"/>
</dbReference>
<dbReference type="GO" id="GO:0007018">
    <property type="term" value="P:microtubule-based movement"/>
    <property type="evidence" value="ECO:0007669"/>
    <property type="project" value="InterPro"/>
</dbReference>
<dbReference type="PRINTS" id="PR00380">
    <property type="entry name" value="KINESINHEAVY"/>
</dbReference>
<dbReference type="GO" id="GO:0005524">
    <property type="term" value="F:ATP binding"/>
    <property type="evidence" value="ECO:0007669"/>
    <property type="project" value="UniProtKB-UniRule"/>
</dbReference>
<dbReference type="Gene3D" id="3.40.850.10">
    <property type="entry name" value="Kinesin motor domain"/>
    <property type="match status" value="1"/>
</dbReference>
<evidence type="ECO:0000256" key="1">
    <source>
        <dbReference type="ARBA" id="ARBA00007310"/>
    </source>
</evidence>
<dbReference type="SMART" id="SM00129">
    <property type="entry name" value="KISc"/>
    <property type="match status" value="1"/>
</dbReference>
<dbReference type="Proteomes" id="UP000298416">
    <property type="component" value="Unassembled WGS sequence"/>
</dbReference>
<keyword evidence="3 4" id="KW-0505">Motor protein</keyword>
<comment type="similarity">
    <text evidence="1">Belongs to the TRAFAC class myosin-kinesin ATPase superfamily. Kinesin family. KIN-7 subfamily.</text>
</comment>
<feature type="binding site" evidence="4">
    <location>
        <begin position="390"/>
        <end position="397"/>
    </location>
    <ligand>
        <name>ATP</name>
        <dbReference type="ChEBI" id="CHEBI:30616"/>
    </ligand>
</feature>
<feature type="domain" description="Kinesin motor" evidence="7">
    <location>
        <begin position="301"/>
        <end position="626"/>
    </location>
</feature>
<dbReference type="PANTHER" id="PTHR47968:SF55">
    <property type="entry name" value="KINESIN-LIKE PROTEIN KIN-7H"/>
    <property type="match status" value="1"/>
</dbReference>
<feature type="compositionally biased region" description="Basic and acidic residues" evidence="6">
    <location>
        <begin position="853"/>
        <end position="870"/>
    </location>
</feature>
<feature type="region of interest" description="Disordered" evidence="6">
    <location>
        <begin position="960"/>
        <end position="1018"/>
    </location>
</feature>
<dbReference type="Pfam" id="PF00225">
    <property type="entry name" value="Kinesin"/>
    <property type="match status" value="1"/>
</dbReference>
<dbReference type="GO" id="GO:0005874">
    <property type="term" value="C:microtubule"/>
    <property type="evidence" value="ECO:0007669"/>
    <property type="project" value="UniProtKB-KW"/>
</dbReference>
<keyword evidence="2" id="KW-0493">Microtubule</keyword>
<dbReference type="Pfam" id="PF11995">
    <property type="entry name" value="DUF3490"/>
    <property type="match status" value="1"/>
</dbReference>
<dbReference type="GO" id="GO:0008017">
    <property type="term" value="F:microtubule binding"/>
    <property type="evidence" value="ECO:0007669"/>
    <property type="project" value="InterPro"/>
</dbReference>
<reference evidence="8" key="2">
    <citation type="submission" date="2020-08" db="EMBL/GenBank/DDBJ databases">
        <title>Plant Genome Project.</title>
        <authorList>
            <person name="Zhang R.-G."/>
        </authorList>
    </citation>
    <scope>NUCLEOTIDE SEQUENCE</scope>
    <source>
        <strain evidence="8">Huo1</strain>
        <tissue evidence="8">Leaf</tissue>
    </source>
</reference>
<evidence type="ECO:0000313" key="9">
    <source>
        <dbReference type="Proteomes" id="UP000298416"/>
    </source>
</evidence>
<name>A0A8X8YZ77_SALSN</name>
<evidence type="ECO:0000256" key="5">
    <source>
        <dbReference type="SAM" id="Coils"/>
    </source>
</evidence>
<gene>
    <name evidence="8" type="ORF">SASPL_153770</name>
</gene>
<dbReference type="Pfam" id="PF11833">
    <property type="entry name" value="CPP1-like"/>
    <property type="match status" value="1"/>
</dbReference>
<dbReference type="AlphaFoldDB" id="A0A8X8YZ77"/>
<dbReference type="InterPro" id="IPR021881">
    <property type="entry name" value="NACK_C"/>
</dbReference>
<keyword evidence="4" id="KW-0547">Nucleotide-binding</keyword>
<dbReference type="InterPro" id="IPR036961">
    <property type="entry name" value="Kinesin_motor_dom_sf"/>
</dbReference>
<dbReference type="InterPro" id="IPR027640">
    <property type="entry name" value="Kinesin-like_fam"/>
</dbReference>
<evidence type="ECO:0000256" key="3">
    <source>
        <dbReference type="ARBA" id="ARBA00023175"/>
    </source>
</evidence>
<reference evidence="8" key="1">
    <citation type="submission" date="2018-01" db="EMBL/GenBank/DDBJ databases">
        <authorList>
            <person name="Mao J.F."/>
        </authorList>
    </citation>
    <scope>NUCLEOTIDE SEQUENCE</scope>
    <source>
        <strain evidence="8">Huo1</strain>
        <tissue evidence="8">Leaf</tissue>
    </source>
</reference>